<dbReference type="AlphaFoldDB" id="A0A154BWK4"/>
<keyword evidence="4 6" id="KW-1133">Transmembrane helix</keyword>
<feature type="transmembrane region" description="Helical" evidence="6">
    <location>
        <begin position="57"/>
        <end position="76"/>
    </location>
</feature>
<dbReference type="Proteomes" id="UP000076268">
    <property type="component" value="Unassembled WGS sequence"/>
</dbReference>
<evidence type="ECO:0000256" key="1">
    <source>
        <dbReference type="ARBA" id="ARBA00004651"/>
    </source>
</evidence>
<dbReference type="PANTHER" id="PTHR33931:SF2">
    <property type="entry name" value="HOLIN-LIKE PROTEIN CIDA"/>
    <property type="match status" value="1"/>
</dbReference>
<organism evidence="7 8">
    <name type="scientific">Anaerosporomusa subterranea</name>
    <dbReference type="NCBI Taxonomy" id="1794912"/>
    <lineage>
        <taxon>Bacteria</taxon>
        <taxon>Bacillati</taxon>
        <taxon>Bacillota</taxon>
        <taxon>Negativicutes</taxon>
        <taxon>Acetonemataceae</taxon>
        <taxon>Anaerosporomusa</taxon>
    </lineage>
</organism>
<dbReference type="PANTHER" id="PTHR33931">
    <property type="entry name" value="HOLIN-LIKE PROTEIN CIDA-RELATED"/>
    <property type="match status" value="1"/>
</dbReference>
<keyword evidence="5 6" id="KW-0472">Membrane</keyword>
<dbReference type="InterPro" id="IPR005538">
    <property type="entry name" value="LrgA/CidA"/>
</dbReference>
<keyword evidence="8" id="KW-1185">Reference proteome</keyword>
<evidence type="ECO:0000313" key="7">
    <source>
        <dbReference type="EMBL" id="KYZ77848.1"/>
    </source>
</evidence>
<comment type="caution">
    <text evidence="7">The sequence shown here is derived from an EMBL/GenBank/DDBJ whole genome shotgun (WGS) entry which is preliminary data.</text>
</comment>
<dbReference type="GO" id="GO:0005886">
    <property type="term" value="C:plasma membrane"/>
    <property type="evidence" value="ECO:0007669"/>
    <property type="project" value="UniProtKB-SubCell"/>
</dbReference>
<evidence type="ECO:0000256" key="4">
    <source>
        <dbReference type="ARBA" id="ARBA00022989"/>
    </source>
</evidence>
<comment type="subcellular location">
    <subcellularLocation>
        <location evidence="1">Cell membrane</location>
        <topology evidence="1">Multi-pass membrane protein</topology>
    </subcellularLocation>
</comment>
<accession>A0A154BWK4</accession>
<proteinExistence type="predicted"/>
<sequence>MIKGFLILTTLYLTGEGISQYFELSLPGGVIGMVLLAGLLLSGILDIRQVETAAQLLLDNMSLFFVPAGVGLLVYFELIATHWLAIFLITGLSFLAVLAATGITVQAIVRQRRRDHD</sequence>
<dbReference type="Pfam" id="PF03788">
    <property type="entry name" value="LrgA"/>
    <property type="match status" value="1"/>
</dbReference>
<feature type="transmembrane region" description="Helical" evidence="6">
    <location>
        <begin position="25"/>
        <end position="45"/>
    </location>
</feature>
<feature type="transmembrane region" description="Helical" evidence="6">
    <location>
        <begin position="82"/>
        <end position="109"/>
    </location>
</feature>
<evidence type="ECO:0000256" key="2">
    <source>
        <dbReference type="ARBA" id="ARBA00022475"/>
    </source>
</evidence>
<dbReference type="STRING" id="1794912.AXX12_17470"/>
<evidence type="ECO:0000313" key="8">
    <source>
        <dbReference type="Proteomes" id="UP000076268"/>
    </source>
</evidence>
<evidence type="ECO:0000256" key="5">
    <source>
        <dbReference type="ARBA" id="ARBA00023136"/>
    </source>
</evidence>
<dbReference type="RefSeq" id="WP_066237750.1">
    <property type="nucleotide sequence ID" value="NZ_LSGP01000006.1"/>
</dbReference>
<keyword evidence="2" id="KW-1003">Cell membrane</keyword>
<protein>
    <recommendedName>
        <fullName evidence="9">Murein hydrolase transporter LrgA</fullName>
    </recommendedName>
</protein>
<keyword evidence="3 6" id="KW-0812">Transmembrane</keyword>
<evidence type="ECO:0000256" key="6">
    <source>
        <dbReference type="SAM" id="Phobius"/>
    </source>
</evidence>
<evidence type="ECO:0008006" key="9">
    <source>
        <dbReference type="Google" id="ProtNLM"/>
    </source>
</evidence>
<reference evidence="7 8" key="1">
    <citation type="submission" date="2016-02" db="EMBL/GenBank/DDBJ databases">
        <title>Anaerosporomusa subterraneum gen. nov., sp. nov., a spore-forming obligate anaerobe isolated from saprolite.</title>
        <authorList>
            <person name="Choi J.K."/>
            <person name="Shah M."/>
            <person name="Yee N."/>
        </authorList>
    </citation>
    <scope>NUCLEOTIDE SEQUENCE [LARGE SCALE GENOMIC DNA]</scope>
    <source>
        <strain evidence="7 8">RU4</strain>
    </source>
</reference>
<name>A0A154BWK4_ANASB</name>
<dbReference type="EMBL" id="LSGP01000006">
    <property type="protein sequence ID" value="KYZ77848.1"/>
    <property type="molecule type" value="Genomic_DNA"/>
</dbReference>
<evidence type="ECO:0000256" key="3">
    <source>
        <dbReference type="ARBA" id="ARBA00022692"/>
    </source>
</evidence>
<gene>
    <name evidence="7" type="ORF">AXX12_17470</name>
</gene>